<name>A0A1X2LTY0_9MYCO</name>
<organism evidence="2 3">
    <name type="scientific">Mycobacterium decipiens</name>
    <dbReference type="NCBI Taxonomy" id="1430326"/>
    <lineage>
        <taxon>Bacteria</taxon>
        <taxon>Bacillati</taxon>
        <taxon>Actinomycetota</taxon>
        <taxon>Actinomycetes</taxon>
        <taxon>Mycobacteriales</taxon>
        <taxon>Mycobacteriaceae</taxon>
        <taxon>Mycobacterium</taxon>
    </lineage>
</organism>
<gene>
    <name evidence="2" type="ORF">B8W66_13590</name>
</gene>
<dbReference type="AlphaFoldDB" id="A0A1X2LTY0"/>
<feature type="compositionally biased region" description="Polar residues" evidence="1">
    <location>
        <begin position="23"/>
        <end position="36"/>
    </location>
</feature>
<feature type="region of interest" description="Disordered" evidence="1">
    <location>
        <begin position="20"/>
        <end position="47"/>
    </location>
</feature>
<evidence type="ECO:0000256" key="1">
    <source>
        <dbReference type="SAM" id="MobiDB-lite"/>
    </source>
</evidence>
<dbReference type="Proteomes" id="UP000193247">
    <property type="component" value="Unassembled WGS sequence"/>
</dbReference>
<evidence type="ECO:0000313" key="2">
    <source>
        <dbReference type="EMBL" id="OSC40332.1"/>
    </source>
</evidence>
<protein>
    <submittedName>
        <fullName evidence="2">Uncharacterized protein</fullName>
    </submittedName>
</protein>
<dbReference type="EMBL" id="NCXP01000015">
    <property type="protein sequence ID" value="OSC40332.1"/>
    <property type="molecule type" value="Genomic_DNA"/>
</dbReference>
<proteinExistence type="predicted"/>
<keyword evidence="3" id="KW-1185">Reference proteome</keyword>
<comment type="caution">
    <text evidence="2">The sequence shown here is derived from an EMBL/GenBank/DDBJ whole genome shotgun (WGS) entry which is preliminary data.</text>
</comment>
<accession>A0A1X2LTY0</accession>
<sequence>MLHRKGAGTQDLQALYSRIGSASGASTRGTNRSRTLGGSGNDRYPYVDDAESRLHGLLRKVAT</sequence>
<evidence type="ECO:0000313" key="3">
    <source>
        <dbReference type="Proteomes" id="UP000193247"/>
    </source>
</evidence>
<dbReference type="STRING" id="1430326.B8W66_13590"/>
<reference evidence="2 3" key="1">
    <citation type="submission" date="2017-04" db="EMBL/GenBank/DDBJ databases">
        <title>The new phylogeny of genus Mycobacterium.</title>
        <authorList>
            <person name="Tortoli E."/>
            <person name="Trovato A."/>
            <person name="Cirillo D.M."/>
        </authorList>
    </citation>
    <scope>NUCLEOTIDE SEQUENCE [LARGE SCALE GENOMIC DNA]</scope>
    <source>
        <strain evidence="2 3">TBL 1200985</strain>
    </source>
</reference>